<proteinExistence type="predicted"/>
<comment type="caution">
    <text evidence="1">The sequence shown here is derived from an EMBL/GenBank/DDBJ whole genome shotgun (WGS) entry which is preliminary data.</text>
</comment>
<keyword evidence="2" id="KW-1185">Reference proteome</keyword>
<protein>
    <submittedName>
        <fullName evidence="1">Uncharacterized protein</fullName>
    </submittedName>
</protein>
<evidence type="ECO:0000313" key="2">
    <source>
        <dbReference type="Proteomes" id="UP001314205"/>
    </source>
</evidence>
<dbReference type="PANTHER" id="PTHR45913">
    <property type="entry name" value="EPM2A-INTERACTING PROTEIN 1"/>
    <property type="match status" value="1"/>
</dbReference>
<dbReference type="AlphaFoldDB" id="A0AAV1LXA7"/>
<sequence>MYTELQNDEWWCILAFLCDITGNLNNLNWSLQGEINMASNMANKVFPFEKKLSISHKEIQNKQLQNFQIMINGTNISEENCSIISNYITALLNEIRKRFQDLRKIRKSLLLIENPWHLETTTISGLASVLNWNYSELFDEFIGFKNDTNLEVLFK</sequence>
<dbReference type="EMBL" id="CAVLGL010000115">
    <property type="protein sequence ID" value="CAK1600073.1"/>
    <property type="molecule type" value="Genomic_DNA"/>
</dbReference>
<evidence type="ECO:0000313" key="1">
    <source>
        <dbReference type="EMBL" id="CAK1600073.1"/>
    </source>
</evidence>
<name>A0AAV1LXA7_9NEOP</name>
<organism evidence="1 2">
    <name type="scientific">Parnassius mnemosyne</name>
    <name type="common">clouded apollo</name>
    <dbReference type="NCBI Taxonomy" id="213953"/>
    <lineage>
        <taxon>Eukaryota</taxon>
        <taxon>Metazoa</taxon>
        <taxon>Ecdysozoa</taxon>
        <taxon>Arthropoda</taxon>
        <taxon>Hexapoda</taxon>
        <taxon>Insecta</taxon>
        <taxon>Pterygota</taxon>
        <taxon>Neoptera</taxon>
        <taxon>Endopterygota</taxon>
        <taxon>Lepidoptera</taxon>
        <taxon>Glossata</taxon>
        <taxon>Ditrysia</taxon>
        <taxon>Papilionoidea</taxon>
        <taxon>Papilionidae</taxon>
        <taxon>Parnassiinae</taxon>
        <taxon>Parnassini</taxon>
        <taxon>Parnassius</taxon>
        <taxon>Driopa</taxon>
    </lineage>
</organism>
<dbReference type="PANTHER" id="PTHR45913:SF5">
    <property type="entry name" value="GENERAL TRANSCRIPTION FACTOR II-I REPEAT DOMAIN-CONTAINING PROTEIN 2A-LIKE PROTEIN"/>
    <property type="match status" value="1"/>
</dbReference>
<accession>A0AAV1LXA7</accession>
<dbReference type="Proteomes" id="UP001314205">
    <property type="component" value="Unassembled WGS sequence"/>
</dbReference>
<gene>
    <name evidence="1" type="ORF">PARMNEM_LOCUS18876</name>
</gene>
<reference evidence="1 2" key="1">
    <citation type="submission" date="2023-11" db="EMBL/GenBank/DDBJ databases">
        <authorList>
            <person name="Hedman E."/>
            <person name="Englund M."/>
            <person name="Stromberg M."/>
            <person name="Nyberg Akerstrom W."/>
            <person name="Nylinder S."/>
            <person name="Jareborg N."/>
            <person name="Kallberg Y."/>
            <person name="Kronander E."/>
        </authorList>
    </citation>
    <scope>NUCLEOTIDE SEQUENCE [LARGE SCALE GENOMIC DNA]</scope>
</reference>